<dbReference type="EMBL" id="MNCJ02000323">
    <property type="protein sequence ID" value="KAF5794544.1"/>
    <property type="molecule type" value="Genomic_DNA"/>
</dbReference>
<evidence type="ECO:0000313" key="1">
    <source>
        <dbReference type="EMBL" id="KAF5794544.1"/>
    </source>
</evidence>
<name>A0A9K3ICR7_HELAN</name>
<protein>
    <submittedName>
        <fullName evidence="1">Uncharacterized protein</fullName>
    </submittedName>
</protein>
<sequence>MNNPNYYTTLLYKQHEQTTIKRTKPNLRIRSNTIDLPHFKILNSKILLWCPKLKALSFIHICTSIIS</sequence>
<organism evidence="1 2">
    <name type="scientific">Helianthus annuus</name>
    <name type="common">Common sunflower</name>
    <dbReference type="NCBI Taxonomy" id="4232"/>
    <lineage>
        <taxon>Eukaryota</taxon>
        <taxon>Viridiplantae</taxon>
        <taxon>Streptophyta</taxon>
        <taxon>Embryophyta</taxon>
        <taxon>Tracheophyta</taxon>
        <taxon>Spermatophyta</taxon>
        <taxon>Magnoliopsida</taxon>
        <taxon>eudicotyledons</taxon>
        <taxon>Gunneridae</taxon>
        <taxon>Pentapetalae</taxon>
        <taxon>asterids</taxon>
        <taxon>campanulids</taxon>
        <taxon>Asterales</taxon>
        <taxon>Asteraceae</taxon>
        <taxon>Asteroideae</taxon>
        <taxon>Heliantheae alliance</taxon>
        <taxon>Heliantheae</taxon>
        <taxon>Helianthus</taxon>
    </lineage>
</organism>
<dbReference type="Gramene" id="mRNA:HanXRQr2_Chr08g0329261">
    <property type="protein sequence ID" value="CDS:HanXRQr2_Chr08g0329261.1"/>
    <property type="gene ID" value="HanXRQr2_Chr08g0329261"/>
</dbReference>
<comment type="caution">
    <text evidence="1">The sequence shown here is derived from an EMBL/GenBank/DDBJ whole genome shotgun (WGS) entry which is preliminary data.</text>
</comment>
<dbReference type="AlphaFoldDB" id="A0A9K3ICR7"/>
<keyword evidence="2" id="KW-1185">Reference proteome</keyword>
<gene>
    <name evidence="1" type="ORF">HanXRQr2_Chr08g0329261</name>
</gene>
<reference evidence="1" key="2">
    <citation type="submission" date="2020-06" db="EMBL/GenBank/DDBJ databases">
        <title>Helianthus annuus Genome sequencing and assembly Release 2.</title>
        <authorList>
            <person name="Gouzy J."/>
            <person name="Langlade N."/>
            <person name="Munos S."/>
        </authorList>
    </citation>
    <scope>NUCLEOTIDE SEQUENCE</scope>
    <source>
        <tissue evidence="1">Leaves</tissue>
    </source>
</reference>
<dbReference type="Proteomes" id="UP000215914">
    <property type="component" value="Unassembled WGS sequence"/>
</dbReference>
<proteinExistence type="predicted"/>
<evidence type="ECO:0000313" key="2">
    <source>
        <dbReference type="Proteomes" id="UP000215914"/>
    </source>
</evidence>
<reference evidence="1" key="1">
    <citation type="journal article" date="2017" name="Nature">
        <title>The sunflower genome provides insights into oil metabolism, flowering and Asterid evolution.</title>
        <authorList>
            <person name="Badouin H."/>
            <person name="Gouzy J."/>
            <person name="Grassa C.J."/>
            <person name="Murat F."/>
            <person name="Staton S.E."/>
            <person name="Cottret L."/>
            <person name="Lelandais-Briere C."/>
            <person name="Owens G.L."/>
            <person name="Carrere S."/>
            <person name="Mayjonade B."/>
            <person name="Legrand L."/>
            <person name="Gill N."/>
            <person name="Kane N.C."/>
            <person name="Bowers J.E."/>
            <person name="Hubner S."/>
            <person name="Bellec A."/>
            <person name="Berard A."/>
            <person name="Berges H."/>
            <person name="Blanchet N."/>
            <person name="Boniface M.C."/>
            <person name="Brunel D."/>
            <person name="Catrice O."/>
            <person name="Chaidir N."/>
            <person name="Claudel C."/>
            <person name="Donnadieu C."/>
            <person name="Faraut T."/>
            <person name="Fievet G."/>
            <person name="Helmstetter N."/>
            <person name="King M."/>
            <person name="Knapp S.J."/>
            <person name="Lai Z."/>
            <person name="Le Paslier M.C."/>
            <person name="Lippi Y."/>
            <person name="Lorenzon L."/>
            <person name="Mandel J.R."/>
            <person name="Marage G."/>
            <person name="Marchand G."/>
            <person name="Marquand E."/>
            <person name="Bret-Mestries E."/>
            <person name="Morien E."/>
            <person name="Nambeesan S."/>
            <person name="Nguyen T."/>
            <person name="Pegot-Espagnet P."/>
            <person name="Pouilly N."/>
            <person name="Raftis F."/>
            <person name="Sallet E."/>
            <person name="Schiex T."/>
            <person name="Thomas J."/>
            <person name="Vandecasteele C."/>
            <person name="Vares D."/>
            <person name="Vear F."/>
            <person name="Vautrin S."/>
            <person name="Crespi M."/>
            <person name="Mangin B."/>
            <person name="Burke J.M."/>
            <person name="Salse J."/>
            <person name="Munos S."/>
            <person name="Vincourt P."/>
            <person name="Rieseberg L.H."/>
            <person name="Langlade N.B."/>
        </authorList>
    </citation>
    <scope>NUCLEOTIDE SEQUENCE</scope>
    <source>
        <tissue evidence="1">Leaves</tissue>
    </source>
</reference>
<accession>A0A9K3ICR7</accession>